<protein>
    <submittedName>
        <fullName evidence="1">Uncharacterized protein</fullName>
    </submittedName>
</protein>
<evidence type="ECO:0000313" key="1">
    <source>
        <dbReference type="EMBL" id="RKP51367.1"/>
    </source>
</evidence>
<dbReference type="AlphaFoldDB" id="A0A494XKY7"/>
<name>A0A494XKY7_9BACL</name>
<proteinExistence type="predicted"/>
<accession>A0A494XKY7</accession>
<sequence length="61" mass="6935">MDSICLMAMLPQSLYVTPSRTIANGLEIPESPARRGEAHGYGDVIVRLFYRNRELWRQLAA</sequence>
<dbReference type="Proteomes" id="UP000282076">
    <property type="component" value="Unassembled WGS sequence"/>
</dbReference>
<evidence type="ECO:0000313" key="2">
    <source>
        <dbReference type="Proteomes" id="UP000282076"/>
    </source>
</evidence>
<keyword evidence="2" id="KW-1185">Reference proteome</keyword>
<dbReference type="EMBL" id="RBZM01000007">
    <property type="protein sequence ID" value="RKP51367.1"/>
    <property type="molecule type" value="Genomic_DNA"/>
</dbReference>
<comment type="caution">
    <text evidence="1">The sequence shown here is derived from an EMBL/GenBank/DDBJ whole genome shotgun (WGS) entry which is preliminary data.</text>
</comment>
<organism evidence="1 2">
    <name type="scientific">Cohnella endophytica</name>
    <dbReference type="NCBI Taxonomy" id="2419778"/>
    <lineage>
        <taxon>Bacteria</taxon>
        <taxon>Bacillati</taxon>
        <taxon>Bacillota</taxon>
        <taxon>Bacilli</taxon>
        <taxon>Bacillales</taxon>
        <taxon>Paenibacillaceae</taxon>
        <taxon>Cohnella</taxon>
    </lineage>
</organism>
<gene>
    <name evidence="1" type="ORF">D7Z26_16340</name>
</gene>
<dbReference type="RefSeq" id="WP_120978065.1">
    <property type="nucleotide sequence ID" value="NZ_RBZM01000007.1"/>
</dbReference>
<reference evidence="1 2" key="1">
    <citation type="submission" date="2018-10" db="EMBL/GenBank/DDBJ databases">
        <title>Cohnella sp. M2MS4P-1, whole genome shotgun sequence.</title>
        <authorList>
            <person name="Tuo L."/>
        </authorList>
    </citation>
    <scope>NUCLEOTIDE SEQUENCE [LARGE SCALE GENOMIC DNA]</scope>
    <source>
        <strain evidence="1 2">M2MS4P-1</strain>
    </source>
</reference>